<evidence type="ECO:0000313" key="3">
    <source>
        <dbReference type="Proteomes" id="UP000178885"/>
    </source>
</evidence>
<dbReference type="PANTHER" id="PTHR19328">
    <property type="entry name" value="HEDGEHOG-INTERACTING PROTEIN"/>
    <property type="match status" value="1"/>
</dbReference>
<feature type="non-terminal residue" evidence="2">
    <location>
        <position position="317"/>
    </location>
</feature>
<dbReference type="SUPFAM" id="SSF50952">
    <property type="entry name" value="Soluble quinoprotein glucose dehydrogenase"/>
    <property type="match status" value="1"/>
</dbReference>
<dbReference type="Gene3D" id="2.120.10.30">
    <property type="entry name" value="TolB, C-terminal domain"/>
    <property type="match status" value="1"/>
</dbReference>
<dbReference type="PANTHER" id="PTHR19328:SF75">
    <property type="entry name" value="ALDOSE SUGAR DEHYDROGENASE YLII"/>
    <property type="match status" value="1"/>
</dbReference>
<dbReference type="STRING" id="1817760.A2151_07835"/>
<dbReference type="Proteomes" id="UP000178885">
    <property type="component" value="Unassembled WGS sequence"/>
</dbReference>
<organism evidence="2 3">
    <name type="scientific">Candidatus Muproteobacteria bacterium RBG_16_65_34</name>
    <dbReference type="NCBI Taxonomy" id="1817760"/>
    <lineage>
        <taxon>Bacteria</taxon>
        <taxon>Pseudomonadati</taxon>
        <taxon>Pseudomonadota</taxon>
        <taxon>Candidatus Muproteobacteria</taxon>
    </lineage>
</organism>
<dbReference type="Pfam" id="PF07995">
    <property type="entry name" value="GSDH"/>
    <property type="match status" value="1"/>
</dbReference>
<accession>A0A1F6TQG3</accession>
<dbReference type="EMBL" id="MFSU01000057">
    <property type="protein sequence ID" value="OGI47377.1"/>
    <property type="molecule type" value="Genomic_DNA"/>
</dbReference>
<comment type="caution">
    <text evidence="2">The sequence shown here is derived from an EMBL/GenBank/DDBJ whole genome shotgun (WGS) entry which is preliminary data.</text>
</comment>
<dbReference type="InterPro" id="IPR011042">
    <property type="entry name" value="6-blade_b-propeller_TolB-like"/>
</dbReference>
<feature type="domain" description="Glucose/Sorbosone dehydrogenase" evidence="1">
    <location>
        <begin position="1"/>
        <end position="314"/>
    </location>
</feature>
<protein>
    <submittedName>
        <fullName evidence="2">Glucose dehydrogenase</fullName>
    </submittedName>
</protein>
<dbReference type="InterPro" id="IPR012938">
    <property type="entry name" value="Glc/Sorbosone_DH"/>
</dbReference>
<evidence type="ECO:0000259" key="1">
    <source>
        <dbReference type="Pfam" id="PF07995"/>
    </source>
</evidence>
<reference evidence="2 3" key="1">
    <citation type="journal article" date="2016" name="Nat. Commun.">
        <title>Thousands of microbial genomes shed light on interconnected biogeochemical processes in an aquifer system.</title>
        <authorList>
            <person name="Anantharaman K."/>
            <person name="Brown C.T."/>
            <person name="Hug L.A."/>
            <person name="Sharon I."/>
            <person name="Castelle C.J."/>
            <person name="Probst A.J."/>
            <person name="Thomas B.C."/>
            <person name="Singh A."/>
            <person name="Wilkins M.J."/>
            <person name="Karaoz U."/>
            <person name="Brodie E.L."/>
            <person name="Williams K.H."/>
            <person name="Hubbard S.S."/>
            <person name="Banfield J.F."/>
        </authorList>
    </citation>
    <scope>NUCLEOTIDE SEQUENCE [LARGE SCALE GENOMIC DNA]</scope>
</reference>
<dbReference type="InterPro" id="IPR011041">
    <property type="entry name" value="Quinoprot_gluc/sorb_DH_b-prop"/>
</dbReference>
<evidence type="ECO:0000313" key="2">
    <source>
        <dbReference type="EMBL" id="OGI47377.1"/>
    </source>
</evidence>
<sequence length="317" mass="35992">MFVVEQAGTIRIVENGKVLPQPFLDIRDRVERGGEKGLLSVAFHPRYRENGLFYVDYTTRTNRLYTHVSRFRRTDEHRADPKSETVVLKIHQPYSNHNGGQLAFGPEGYLYIGMGDGGSANDPHGHGQNRNSLLGKLLRIDINREALPLRYTIPEDNPFIGKFGHRPEVWAYGLRNPWRFSFDALTKRLYLADVGQDDVEEIDVIERGGNYGWRVMEGDICAPGVNPDCDRTGLKPPIQVYRHPEGFSVTGGFVYRGNSIPGLCGVYLYADYVTGRLWGLRYDGSKVRASREIAKTPYRISSFGEDRNHEIYIADHA</sequence>
<name>A0A1F6TQG3_9PROT</name>
<gene>
    <name evidence="2" type="ORF">A2151_07835</name>
</gene>
<dbReference type="AlphaFoldDB" id="A0A1F6TQG3"/>
<proteinExistence type="predicted"/>